<feature type="region of interest" description="Disordered" evidence="1">
    <location>
        <begin position="1"/>
        <end position="31"/>
    </location>
</feature>
<feature type="compositionally biased region" description="Basic residues" evidence="1">
    <location>
        <begin position="10"/>
        <end position="20"/>
    </location>
</feature>
<evidence type="ECO:0000256" key="2">
    <source>
        <dbReference type="SAM" id="Phobius"/>
    </source>
</evidence>
<dbReference type="RefSeq" id="WP_211846253.1">
    <property type="nucleotide sequence ID" value="NZ_JAAEDL010000007.1"/>
</dbReference>
<evidence type="ECO:0000313" key="4">
    <source>
        <dbReference type="Proteomes" id="UP001138709"/>
    </source>
</evidence>
<feature type="transmembrane region" description="Helical" evidence="2">
    <location>
        <begin position="35"/>
        <end position="56"/>
    </location>
</feature>
<dbReference type="EMBL" id="JAAEDL010000007">
    <property type="protein sequence ID" value="MBR0680727.1"/>
    <property type="molecule type" value="Genomic_DNA"/>
</dbReference>
<gene>
    <name evidence="3" type="ORF">GXW74_09520</name>
</gene>
<evidence type="ECO:0000313" key="3">
    <source>
        <dbReference type="EMBL" id="MBR0680727.1"/>
    </source>
</evidence>
<keyword evidence="2" id="KW-0812">Transmembrane</keyword>
<proteinExistence type="predicted"/>
<dbReference type="AlphaFoldDB" id="A0A9X9XAJ1"/>
<accession>A0A9X9XAJ1</accession>
<comment type="caution">
    <text evidence="3">The sequence shown here is derived from an EMBL/GenBank/DDBJ whole genome shotgun (WGS) entry which is preliminary data.</text>
</comment>
<dbReference type="Proteomes" id="UP001138709">
    <property type="component" value="Unassembled WGS sequence"/>
</dbReference>
<feature type="transmembrane region" description="Helical" evidence="2">
    <location>
        <begin position="68"/>
        <end position="85"/>
    </location>
</feature>
<keyword evidence="2" id="KW-0472">Membrane</keyword>
<organism evidence="3 4">
    <name type="scientific">Neoroseomonas eburnea</name>
    <dbReference type="NCBI Taxonomy" id="1346889"/>
    <lineage>
        <taxon>Bacteria</taxon>
        <taxon>Pseudomonadati</taxon>
        <taxon>Pseudomonadota</taxon>
        <taxon>Alphaproteobacteria</taxon>
        <taxon>Acetobacterales</taxon>
        <taxon>Acetobacteraceae</taxon>
        <taxon>Neoroseomonas</taxon>
    </lineage>
</organism>
<name>A0A9X9XAJ1_9PROT</name>
<sequence length="97" mass="10223">MSGKSEKPRPPRHWVKRPPRPSRQAEPPPRVKPGFWQAAIAVGAGLLLGLLGASLAAGAGMREGAPGLLLGGGICLGTVLVWRAFGGTLQDFRDLFK</sequence>
<reference evidence="3" key="1">
    <citation type="submission" date="2020-01" db="EMBL/GenBank/DDBJ databases">
        <authorList>
            <person name="Rat A."/>
        </authorList>
    </citation>
    <scope>NUCLEOTIDE SEQUENCE</scope>
    <source>
        <strain evidence="3">LMG 31228</strain>
    </source>
</reference>
<evidence type="ECO:0000256" key="1">
    <source>
        <dbReference type="SAM" id="MobiDB-lite"/>
    </source>
</evidence>
<keyword evidence="4" id="KW-1185">Reference proteome</keyword>
<keyword evidence="2" id="KW-1133">Transmembrane helix</keyword>
<protein>
    <submittedName>
        <fullName evidence="3">Uncharacterized protein</fullName>
    </submittedName>
</protein>
<reference evidence="3" key="2">
    <citation type="journal article" date="2021" name="Syst. Appl. Microbiol.">
        <title>Roseomonas hellenica sp. nov., isolated from roots of wild-growing Alkanna tinctoria.</title>
        <authorList>
            <person name="Rat A."/>
            <person name="Naranjo H.D."/>
            <person name="Lebbe L."/>
            <person name="Cnockaert M."/>
            <person name="Krigas N."/>
            <person name="Grigoriadou K."/>
            <person name="Maloupa E."/>
            <person name="Willems A."/>
        </authorList>
    </citation>
    <scope>NUCLEOTIDE SEQUENCE</scope>
    <source>
        <strain evidence="3">LMG 31228</strain>
    </source>
</reference>